<dbReference type="CDD" id="cd13585">
    <property type="entry name" value="PBP2_TMBP_like"/>
    <property type="match status" value="1"/>
</dbReference>
<dbReference type="SUPFAM" id="SSF53850">
    <property type="entry name" value="Periplasmic binding protein-like II"/>
    <property type="match status" value="1"/>
</dbReference>
<evidence type="ECO:0000313" key="7">
    <source>
        <dbReference type="Proteomes" id="UP000250462"/>
    </source>
</evidence>
<dbReference type="PROSITE" id="PS51257">
    <property type="entry name" value="PROKAR_LIPOPROTEIN"/>
    <property type="match status" value="1"/>
</dbReference>
<evidence type="ECO:0000256" key="5">
    <source>
        <dbReference type="SAM" id="SignalP"/>
    </source>
</evidence>
<evidence type="ECO:0000256" key="4">
    <source>
        <dbReference type="ARBA" id="ARBA00022729"/>
    </source>
</evidence>
<comment type="subcellular location">
    <subcellularLocation>
        <location evidence="1">Cell envelope</location>
    </subcellularLocation>
</comment>
<comment type="similarity">
    <text evidence="2">Belongs to the bacterial solute-binding protein 1 family.</text>
</comment>
<dbReference type="OrthoDB" id="2510110at2"/>
<evidence type="ECO:0000256" key="1">
    <source>
        <dbReference type="ARBA" id="ARBA00004196"/>
    </source>
</evidence>
<feature type="signal peptide" evidence="5">
    <location>
        <begin position="1"/>
        <end position="20"/>
    </location>
</feature>
<organism evidence="6 7">
    <name type="scientific">Phytoactinopolyspora halophila</name>
    <dbReference type="NCBI Taxonomy" id="1981511"/>
    <lineage>
        <taxon>Bacteria</taxon>
        <taxon>Bacillati</taxon>
        <taxon>Actinomycetota</taxon>
        <taxon>Actinomycetes</taxon>
        <taxon>Jiangellales</taxon>
        <taxon>Jiangellaceae</taxon>
        <taxon>Phytoactinopolyspora</taxon>
    </lineage>
</organism>
<dbReference type="Proteomes" id="UP000250462">
    <property type="component" value="Unassembled WGS sequence"/>
</dbReference>
<name>A0A329QW86_9ACTN</name>
<comment type="caution">
    <text evidence="6">The sequence shown here is derived from an EMBL/GenBank/DDBJ whole genome shotgun (WGS) entry which is preliminary data.</text>
</comment>
<gene>
    <name evidence="6" type="ORF">DPM12_07890</name>
</gene>
<keyword evidence="7" id="KW-1185">Reference proteome</keyword>
<feature type="chain" id="PRO_5039377317" evidence="5">
    <location>
        <begin position="21"/>
        <end position="425"/>
    </location>
</feature>
<evidence type="ECO:0000313" key="6">
    <source>
        <dbReference type="EMBL" id="RAW15572.1"/>
    </source>
</evidence>
<dbReference type="InterPro" id="IPR050490">
    <property type="entry name" value="Bact_solute-bd_prot1"/>
</dbReference>
<dbReference type="GO" id="GO:0030313">
    <property type="term" value="C:cell envelope"/>
    <property type="evidence" value="ECO:0007669"/>
    <property type="project" value="UniProtKB-SubCell"/>
</dbReference>
<dbReference type="PANTHER" id="PTHR43649:SF31">
    <property type="entry name" value="SN-GLYCEROL-3-PHOSPHATE-BINDING PERIPLASMIC PROTEIN UGPB"/>
    <property type="match status" value="1"/>
</dbReference>
<keyword evidence="4 5" id="KW-0732">Signal</keyword>
<keyword evidence="3" id="KW-0813">Transport</keyword>
<dbReference type="InterPro" id="IPR006059">
    <property type="entry name" value="SBP"/>
</dbReference>
<sequence length="425" mass="46023">MPRRLVSSLGTTAVLSLVLAACGGDGDADSATGDGGDGTLTVSVWNLEGTPEFQALFDAFEEAHPDITVEPVDILADDYEEKLTAMLAGGDQTDVITIKNVMEYGEYANRGQLLDITDVVESADTSDLAGLEAFDVDGSYFAMPYRQDFWVIYYNKTLFDEAGIDYPDTITWDEYVDIAEQLTEGEDEDKVYGTYHHTWRSVTQAISAAQTGGDLLGGDYSFFADQYEVAVGLQESGAAMDFGTANAQQASYQTMFETGATAMLPMGTWYIAAILAAEERGDTDVDWGIAPMAQRPDTDEVISFGSPTAFAVNENAANADAAKEFVEFAASAEGAKAIAEIGVVPALQTSEITETYFSLDGMPDDELSKKAFEPDVVELEMPVSERTADIDEILNQEHELIMVGDKSIEDGLSTMSERVRTEVRD</sequence>
<dbReference type="EMBL" id="QMIG01000005">
    <property type="protein sequence ID" value="RAW15572.1"/>
    <property type="molecule type" value="Genomic_DNA"/>
</dbReference>
<proteinExistence type="inferred from homology"/>
<accession>A0A329QW86</accession>
<protein>
    <submittedName>
        <fullName evidence="6">Sugar ABC transporter substrate-binding protein</fullName>
    </submittedName>
</protein>
<evidence type="ECO:0000256" key="3">
    <source>
        <dbReference type="ARBA" id="ARBA00022448"/>
    </source>
</evidence>
<reference evidence="6 7" key="1">
    <citation type="submission" date="2018-06" db="EMBL/GenBank/DDBJ databases">
        <title>Phytoactinopolyspora halophila sp. nov., a novel halophilic actinomycete isolated from a saline soil in China.</title>
        <authorList>
            <person name="Tang S.-K."/>
        </authorList>
    </citation>
    <scope>NUCLEOTIDE SEQUENCE [LARGE SCALE GENOMIC DNA]</scope>
    <source>
        <strain evidence="6 7">YIM 96934</strain>
    </source>
</reference>
<dbReference type="Pfam" id="PF01547">
    <property type="entry name" value="SBP_bac_1"/>
    <property type="match status" value="1"/>
</dbReference>
<dbReference type="AlphaFoldDB" id="A0A329QW86"/>
<dbReference type="PANTHER" id="PTHR43649">
    <property type="entry name" value="ARABINOSE-BINDING PROTEIN-RELATED"/>
    <property type="match status" value="1"/>
</dbReference>
<evidence type="ECO:0000256" key="2">
    <source>
        <dbReference type="ARBA" id="ARBA00008520"/>
    </source>
</evidence>
<dbReference type="Gene3D" id="3.40.190.10">
    <property type="entry name" value="Periplasmic binding protein-like II"/>
    <property type="match status" value="1"/>
</dbReference>